<proteinExistence type="predicted"/>
<dbReference type="EMBL" id="AL445066">
    <property type="protein sequence ID" value="CAC12064.1"/>
    <property type="molecule type" value="Genomic_DNA"/>
</dbReference>
<feature type="transmembrane region" description="Helical" evidence="1">
    <location>
        <begin position="73"/>
        <end position="95"/>
    </location>
</feature>
<feature type="transmembrane region" description="Helical" evidence="1">
    <location>
        <begin position="130"/>
        <end position="152"/>
    </location>
</feature>
<evidence type="ECO:0000313" key="3">
    <source>
        <dbReference type="Proteomes" id="UP000001024"/>
    </source>
</evidence>
<dbReference type="EnsemblBacteria" id="CAC12064">
    <property type="protein sequence ID" value="CAC12064"/>
    <property type="gene ID" value="CAC12064"/>
</dbReference>
<organism evidence="2 3">
    <name type="scientific">Thermoplasma acidophilum (strain ATCC 25905 / DSM 1728 / JCM 9062 / NBRC 15155 / AMRC-C165)</name>
    <dbReference type="NCBI Taxonomy" id="273075"/>
    <lineage>
        <taxon>Archaea</taxon>
        <taxon>Methanobacteriati</taxon>
        <taxon>Thermoplasmatota</taxon>
        <taxon>Thermoplasmata</taxon>
        <taxon>Thermoplasmatales</taxon>
        <taxon>Thermoplasmataceae</taxon>
        <taxon>Thermoplasma</taxon>
    </lineage>
</organism>
<feature type="transmembrane region" description="Helical" evidence="1">
    <location>
        <begin position="194"/>
        <end position="212"/>
    </location>
</feature>
<keyword evidence="1" id="KW-0812">Transmembrane</keyword>
<reference evidence="2 3" key="1">
    <citation type="journal article" date="2000" name="Nature">
        <title>The genome sequence of the thermoacidophilic scavenger Thermoplasma acidophilum.</title>
        <authorList>
            <person name="Ruepp A."/>
            <person name="Graml W."/>
            <person name="Santos-Martinez M.L."/>
            <person name="Koretke K.K."/>
            <person name="Volker C."/>
            <person name="Mewes H.W."/>
            <person name="Frishman D."/>
            <person name="Stocker S."/>
            <person name="Lupas A.N."/>
            <person name="Baumeister W."/>
        </authorList>
    </citation>
    <scope>NUCLEOTIDE SEQUENCE [LARGE SCALE GENOMIC DNA]</scope>
    <source>
        <strain evidence="3">ATCC 25905 / DSM 1728 / JCM 9062 / NBRC 15155 / AMRC-C165</strain>
    </source>
</reference>
<sequence>MICGMICGENALLLPIRSSKILTLLCVASVMFRRPEYAYIYRGVSVMVALTILADIVRSFVRFYSPFSALDLITFYINAFTLGILFALLITYGFLEGSRSIELSAFLLLAYFVLDYSRSLITLRADTYGAALYGFMILILPIISRTLALFYYRNILTRFLTVVFFFMGAASALLAYNGLILIHHPMRHAEEQLLILYLVVAFISSVLVFHYSRSQVLQYESHHAS</sequence>
<keyword evidence="1" id="KW-1133">Transmembrane helix</keyword>
<keyword evidence="1" id="KW-0472">Membrane</keyword>
<dbReference type="KEGG" id="tac:Ta0935"/>
<dbReference type="InParanoid" id="Q9HJN2"/>
<feature type="transmembrane region" description="Helical" evidence="1">
    <location>
        <begin position="38"/>
        <end position="61"/>
    </location>
</feature>
<keyword evidence="3" id="KW-1185">Reference proteome</keyword>
<dbReference type="HOGENOM" id="CLU_1227707_0_0_2"/>
<dbReference type="AlphaFoldDB" id="Q9HJN2"/>
<evidence type="ECO:0000256" key="1">
    <source>
        <dbReference type="SAM" id="Phobius"/>
    </source>
</evidence>
<gene>
    <name evidence="2" type="ordered locus">Ta0935</name>
</gene>
<dbReference type="PaxDb" id="273075-Ta0935"/>
<protein>
    <submittedName>
        <fullName evidence="2">Hypothetical membrane protein</fullName>
    </submittedName>
</protein>
<feature type="transmembrane region" description="Helical" evidence="1">
    <location>
        <begin position="158"/>
        <end position="182"/>
    </location>
</feature>
<dbReference type="Proteomes" id="UP000001024">
    <property type="component" value="Chromosome"/>
</dbReference>
<name>Q9HJN2_THEAC</name>
<evidence type="ECO:0000313" key="2">
    <source>
        <dbReference type="EMBL" id="CAC12064.1"/>
    </source>
</evidence>
<accession>Q9HJN2</accession>